<evidence type="ECO:0000259" key="2">
    <source>
        <dbReference type="Pfam" id="PF00144"/>
    </source>
</evidence>
<proteinExistence type="predicted"/>
<sequence length="360" mass="41148">MKKIRIDKINDLFLRALNESVFSGAAMAYSKRVDNGFERFEKYYGLAQFTPFKEKLKNNSFFDLASLTKPLATVLILLALFEKGLLNSETQLQTLFQNCPTDKKNITIKQLMSHCAGFAAHRDYYKELLIIPKKIRKKNLVKRILDENMEYKNGTRYCYSDLGYMLLGFIIENVTGKKIGELAYNLIYKPIELHNDLSFPGFYKKDGYAYVSTEKCLWDKEMLSGTVHDDNCRVLGGQAGHAGLFGTIGGVVGLCEQLLDQWKNRCQHPAYSNDLLKETLKKVENSNWTMGFDTVSEKGSSSGNFFSKESVGHLGFTGTSFWIDPEKDCIVVLLTNRVHYGKYNWKIKEFRPAFHDLLMG</sequence>
<accession>M1ND24</accession>
<dbReference type="InterPro" id="IPR050789">
    <property type="entry name" value="Diverse_Enzym_Activities"/>
</dbReference>
<keyword evidence="4" id="KW-1185">Reference proteome</keyword>
<protein>
    <submittedName>
        <fullName evidence="3">Penicillin-binding protein, beta-lactamase class C</fullName>
    </submittedName>
</protein>
<dbReference type="EMBL" id="CP003985">
    <property type="protein sequence ID" value="AGF77659.1"/>
    <property type="molecule type" value="Genomic_DNA"/>
</dbReference>
<dbReference type="Gene3D" id="3.40.710.10">
    <property type="entry name" value="DD-peptidase/beta-lactamase superfamily"/>
    <property type="match status" value="1"/>
</dbReference>
<keyword evidence="1" id="KW-0378">Hydrolase</keyword>
<dbReference type="InterPro" id="IPR012338">
    <property type="entry name" value="Beta-lactam/transpept-like"/>
</dbReference>
<dbReference type="GO" id="GO:0016787">
    <property type="term" value="F:hydrolase activity"/>
    <property type="evidence" value="ECO:0007669"/>
    <property type="project" value="UniProtKB-KW"/>
</dbReference>
<dbReference type="SUPFAM" id="SSF56601">
    <property type="entry name" value="beta-lactamase/transpeptidase-like"/>
    <property type="match status" value="1"/>
</dbReference>
<dbReference type="Proteomes" id="UP000011721">
    <property type="component" value="Chromosome"/>
</dbReference>
<dbReference type="Pfam" id="PF00144">
    <property type="entry name" value="Beta-lactamase"/>
    <property type="match status" value="1"/>
</dbReference>
<evidence type="ECO:0000313" key="3">
    <source>
        <dbReference type="EMBL" id="AGF77659.1"/>
    </source>
</evidence>
<name>M1ND24_DESSD</name>
<dbReference type="PATRIC" id="fig|1167006.5.peg.1214"/>
<dbReference type="RefSeq" id="WP_015403355.1">
    <property type="nucleotide sequence ID" value="NC_020304.1"/>
</dbReference>
<organism evidence="3 4">
    <name type="scientific">Desulfocapsa sulfexigens (strain DSM 10523 / SB164P1)</name>
    <dbReference type="NCBI Taxonomy" id="1167006"/>
    <lineage>
        <taxon>Bacteria</taxon>
        <taxon>Pseudomonadati</taxon>
        <taxon>Thermodesulfobacteriota</taxon>
        <taxon>Desulfobulbia</taxon>
        <taxon>Desulfobulbales</taxon>
        <taxon>Desulfocapsaceae</taxon>
        <taxon>Desulfocapsa</taxon>
    </lineage>
</organism>
<reference evidence="4" key="1">
    <citation type="journal article" date="2013" name="Stand. Genomic Sci.">
        <title>Complete genome sequence of Desulfocapsa sulfexigens, a marine deltaproteobacterium specialized in disproportionating inorganic sulfur compounds.</title>
        <authorList>
            <person name="Finster K.W."/>
            <person name="Kjeldsen K.U."/>
            <person name="Kube M."/>
            <person name="Reinhardt R."/>
            <person name="Mussmann M."/>
            <person name="Amann R."/>
            <person name="Schreiber L."/>
        </authorList>
    </citation>
    <scope>NUCLEOTIDE SEQUENCE [LARGE SCALE GENOMIC DNA]</scope>
    <source>
        <strain evidence="4">DSM 10523 / SB164P1</strain>
    </source>
</reference>
<dbReference type="AlphaFoldDB" id="M1ND24"/>
<evidence type="ECO:0000256" key="1">
    <source>
        <dbReference type="ARBA" id="ARBA00022801"/>
    </source>
</evidence>
<dbReference type="PANTHER" id="PTHR43283:SF11">
    <property type="entry name" value="BETA-LACTAMASE-RELATED DOMAIN-CONTAINING PROTEIN"/>
    <property type="match status" value="1"/>
</dbReference>
<dbReference type="InterPro" id="IPR001466">
    <property type="entry name" value="Beta-lactam-related"/>
</dbReference>
<dbReference type="STRING" id="1167006.UWK_01087"/>
<dbReference type="PANTHER" id="PTHR43283">
    <property type="entry name" value="BETA-LACTAMASE-RELATED"/>
    <property type="match status" value="1"/>
</dbReference>
<dbReference type="OrthoDB" id="9809635at2"/>
<gene>
    <name evidence="3" type="ordered locus">UWK_01087</name>
</gene>
<dbReference type="eggNOG" id="COG1680">
    <property type="taxonomic scope" value="Bacteria"/>
</dbReference>
<evidence type="ECO:0000313" key="4">
    <source>
        <dbReference type="Proteomes" id="UP000011721"/>
    </source>
</evidence>
<dbReference type="KEGG" id="dsf:UWK_01087"/>
<feature type="domain" description="Beta-lactamase-related" evidence="2">
    <location>
        <begin position="33"/>
        <end position="340"/>
    </location>
</feature>
<dbReference type="HOGENOM" id="CLU_020027_1_1_7"/>